<dbReference type="Proteomes" id="UP000479710">
    <property type="component" value="Unassembled WGS sequence"/>
</dbReference>
<accession>A0A6G1ENP1</accession>
<keyword evidence="1" id="KW-0812">Transmembrane</keyword>
<organism evidence="2 3">
    <name type="scientific">Oryza meyeriana var. granulata</name>
    <dbReference type="NCBI Taxonomy" id="110450"/>
    <lineage>
        <taxon>Eukaryota</taxon>
        <taxon>Viridiplantae</taxon>
        <taxon>Streptophyta</taxon>
        <taxon>Embryophyta</taxon>
        <taxon>Tracheophyta</taxon>
        <taxon>Spermatophyta</taxon>
        <taxon>Magnoliopsida</taxon>
        <taxon>Liliopsida</taxon>
        <taxon>Poales</taxon>
        <taxon>Poaceae</taxon>
        <taxon>BOP clade</taxon>
        <taxon>Oryzoideae</taxon>
        <taxon>Oryzeae</taxon>
        <taxon>Oryzinae</taxon>
        <taxon>Oryza</taxon>
        <taxon>Oryza meyeriana</taxon>
    </lineage>
</organism>
<evidence type="ECO:0000313" key="3">
    <source>
        <dbReference type="Proteomes" id="UP000479710"/>
    </source>
</evidence>
<proteinExistence type="predicted"/>
<evidence type="ECO:0000256" key="1">
    <source>
        <dbReference type="SAM" id="Phobius"/>
    </source>
</evidence>
<dbReference type="AlphaFoldDB" id="A0A6G1ENP1"/>
<name>A0A6G1ENP1_9ORYZ</name>
<keyword evidence="1" id="KW-0472">Membrane</keyword>
<protein>
    <submittedName>
        <fullName evidence="2">Uncharacterized protein</fullName>
    </submittedName>
</protein>
<sequence length="63" mass="6486">MLPEFLLVAFFIVSGLVFIAIDWERAKSGLDKVAPAIFPTSGVLVARATVSSFAAGDGSSPGS</sequence>
<gene>
    <name evidence="2" type="ORF">E2562_022054</name>
</gene>
<reference evidence="2 3" key="1">
    <citation type="submission" date="2019-11" db="EMBL/GenBank/DDBJ databases">
        <title>Whole genome sequence of Oryza granulata.</title>
        <authorList>
            <person name="Li W."/>
        </authorList>
    </citation>
    <scope>NUCLEOTIDE SEQUENCE [LARGE SCALE GENOMIC DNA]</scope>
    <source>
        <strain evidence="3">cv. Menghai</strain>
        <tissue evidence="2">Leaf</tissue>
    </source>
</reference>
<keyword evidence="1" id="KW-1133">Transmembrane helix</keyword>
<comment type="caution">
    <text evidence="2">The sequence shown here is derived from an EMBL/GenBank/DDBJ whole genome shotgun (WGS) entry which is preliminary data.</text>
</comment>
<feature type="transmembrane region" description="Helical" evidence="1">
    <location>
        <begin position="6"/>
        <end position="23"/>
    </location>
</feature>
<dbReference type="EMBL" id="SPHZ02000003">
    <property type="protein sequence ID" value="KAF0926225.1"/>
    <property type="molecule type" value="Genomic_DNA"/>
</dbReference>
<keyword evidence="3" id="KW-1185">Reference proteome</keyword>
<evidence type="ECO:0000313" key="2">
    <source>
        <dbReference type="EMBL" id="KAF0926225.1"/>
    </source>
</evidence>